<protein>
    <recommendedName>
        <fullName evidence="7">FAM234A/B beta-propeller domain-containing protein</fullName>
    </recommendedName>
</protein>
<comment type="subcellular location">
    <subcellularLocation>
        <location evidence="1">Membrane</location>
        <topology evidence="1">Single-pass membrane protein</topology>
    </subcellularLocation>
</comment>
<evidence type="ECO:0000256" key="1">
    <source>
        <dbReference type="ARBA" id="ARBA00004167"/>
    </source>
</evidence>
<name>A0AAW1ULP6_9CUCU</name>
<evidence type="ECO:0000256" key="5">
    <source>
        <dbReference type="SAM" id="MobiDB-lite"/>
    </source>
</evidence>
<keyword evidence="2 6" id="KW-0812">Transmembrane</keyword>
<evidence type="ECO:0000256" key="6">
    <source>
        <dbReference type="SAM" id="Phobius"/>
    </source>
</evidence>
<keyword evidence="4 6" id="KW-0472">Membrane</keyword>
<keyword evidence="3 6" id="KW-1133">Transmembrane helix</keyword>
<dbReference type="SUPFAM" id="SSF69318">
    <property type="entry name" value="Integrin alpha N-terminal domain"/>
    <property type="match status" value="1"/>
</dbReference>
<feature type="transmembrane region" description="Helical" evidence="6">
    <location>
        <begin position="75"/>
        <end position="95"/>
    </location>
</feature>
<gene>
    <name evidence="8" type="ORF">WA026_016308</name>
</gene>
<sequence length="546" mass="63181">MSSVSGLYSPLPQSISDSDSERDLHMDSLYPSNNQGCVESDIKHKLYRLNPNKNDMQSLPKAKMIKPKMSSGRKMAFVLSLIMCFLPMVIFLWILPCDIETCPVKISNWEVEQQGVEMKGTINLFFDRFKKHFNLAILYRGDLNSEEVLKNGVISFLGNNGGVNWYFRQSVVPQQLDCSLLDFDLDGILDCLLLDEKGLKAVEVLSGQTVWHAHSHEEKTIIENLQFPIDLPDVNHDQVIELLSIYQKKNLMIICGRSGKALSNIMIKQCNEVEKLKRNNEYLLFQCSNATHVIHYTANISDIIEYYRKNIPVVNFEQVELPSAEINSYSLDGYKLNIWNDGKCPVCHCVIQLFNNQNKLIYSKSYNKSYIVKPSKFKFTSNKYNLHFLKGHTEGFIIKIWNWYERFNPKRNRDYQFNFRKDYLNDTYFGNYIIERVMLVTFNTTNYSIIEASETNITQLCSQNKSPSANCQPDVGNQEDSLLISDLDRDGSQELISFSSSFYMRDNSRLDEDPWQLISTVKMIKLESELPKLYDARQSFGILPSY</sequence>
<feature type="compositionally biased region" description="Polar residues" evidence="5">
    <location>
        <begin position="1"/>
        <end position="17"/>
    </location>
</feature>
<proteinExistence type="predicted"/>
<evidence type="ECO:0000259" key="7">
    <source>
        <dbReference type="Pfam" id="PF23727"/>
    </source>
</evidence>
<dbReference type="Proteomes" id="UP001431783">
    <property type="component" value="Unassembled WGS sequence"/>
</dbReference>
<dbReference type="PANTHER" id="PTHR21419:SF29">
    <property type="entry name" value="LD24894P"/>
    <property type="match status" value="1"/>
</dbReference>
<evidence type="ECO:0000256" key="3">
    <source>
        <dbReference type="ARBA" id="ARBA00022989"/>
    </source>
</evidence>
<evidence type="ECO:0000313" key="9">
    <source>
        <dbReference type="Proteomes" id="UP001431783"/>
    </source>
</evidence>
<organism evidence="8 9">
    <name type="scientific">Henosepilachna vigintioctopunctata</name>
    <dbReference type="NCBI Taxonomy" id="420089"/>
    <lineage>
        <taxon>Eukaryota</taxon>
        <taxon>Metazoa</taxon>
        <taxon>Ecdysozoa</taxon>
        <taxon>Arthropoda</taxon>
        <taxon>Hexapoda</taxon>
        <taxon>Insecta</taxon>
        <taxon>Pterygota</taxon>
        <taxon>Neoptera</taxon>
        <taxon>Endopterygota</taxon>
        <taxon>Coleoptera</taxon>
        <taxon>Polyphaga</taxon>
        <taxon>Cucujiformia</taxon>
        <taxon>Coccinelloidea</taxon>
        <taxon>Coccinellidae</taxon>
        <taxon>Epilachninae</taxon>
        <taxon>Epilachnini</taxon>
        <taxon>Henosepilachna</taxon>
    </lineage>
</organism>
<evidence type="ECO:0000313" key="8">
    <source>
        <dbReference type="EMBL" id="KAK9881418.1"/>
    </source>
</evidence>
<dbReference type="Pfam" id="PF23727">
    <property type="entry name" value="Beta-prop_FAM234A_B"/>
    <property type="match status" value="1"/>
</dbReference>
<dbReference type="InterPro" id="IPR028994">
    <property type="entry name" value="Integrin_alpha_N"/>
</dbReference>
<dbReference type="InterPro" id="IPR055409">
    <property type="entry name" value="Beta-prop_FAM234A_B"/>
</dbReference>
<reference evidence="8 9" key="1">
    <citation type="submission" date="2023-03" db="EMBL/GenBank/DDBJ databases">
        <title>Genome insight into feeding habits of ladybird beetles.</title>
        <authorList>
            <person name="Li H.-S."/>
            <person name="Huang Y.-H."/>
            <person name="Pang H."/>
        </authorList>
    </citation>
    <scope>NUCLEOTIDE SEQUENCE [LARGE SCALE GENOMIC DNA]</scope>
    <source>
        <strain evidence="8">SYSU_2023b</strain>
        <tissue evidence="8">Whole body</tissue>
    </source>
</reference>
<dbReference type="EMBL" id="JARQZJ010000069">
    <property type="protein sequence ID" value="KAK9881418.1"/>
    <property type="molecule type" value="Genomic_DNA"/>
</dbReference>
<dbReference type="AlphaFoldDB" id="A0AAW1ULP6"/>
<keyword evidence="9" id="KW-1185">Reference proteome</keyword>
<comment type="caution">
    <text evidence="8">The sequence shown here is derived from an EMBL/GenBank/DDBJ whole genome shotgun (WGS) entry which is preliminary data.</text>
</comment>
<accession>A0AAW1ULP6</accession>
<dbReference type="InterPro" id="IPR045232">
    <property type="entry name" value="FAM234"/>
</dbReference>
<feature type="region of interest" description="Disordered" evidence="5">
    <location>
        <begin position="1"/>
        <end position="26"/>
    </location>
</feature>
<dbReference type="PANTHER" id="PTHR21419">
    <property type="match status" value="1"/>
</dbReference>
<evidence type="ECO:0000256" key="4">
    <source>
        <dbReference type="ARBA" id="ARBA00023136"/>
    </source>
</evidence>
<feature type="domain" description="FAM234A/B beta-propeller" evidence="7">
    <location>
        <begin position="157"/>
        <end position="290"/>
    </location>
</feature>
<evidence type="ECO:0000256" key="2">
    <source>
        <dbReference type="ARBA" id="ARBA00022692"/>
    </source>
</evidence>
<dbReference type="GO" id="GO:0016020">
    <property type="term" value="C:membrane"/>
    <property type="evidence" value="ECO:0007669"/>
    <property type="project" value="UniProtKB-SubCell"/>
</dbReference>